<dbReference type="AlphaFoldDB" id="A0A7G9L681"/>
<protein>
    <submittedName>
        <fullName evidence="2">Uncharacterized protein</fullName>
    </submittedName>
</protein>
<evidence type="ECO:0000313" key="3">
    <source>
        <dbReference type="Proteomes" id="UP000515861"/>
    </source>
</evidence>
<sequence length="49" mass="5380">MPPIGTDMSKGQKSNKEIRKPKKEGPKKQNASNPSQKEGVVRGLDNMKS</sequence>
<organism evidence="2 3">
    <name type="scientific">Sphingomonas sabuli</name>
    <dbReference type="NCBI Taxonomy" id="2764186"/>
    <lineage>
        <taxon>Bacteria</taxon>
        <taxon>Pseudomonadati</taxon>
        <taxon>Pseudomonadota</taxon>
        <taxon>Alphaproteobacteria</taxon>
        <taxon>Sphingomonadales</taxon>
        <taxon>Sphingomonadaceae</taxon>
        <taxon>Sphingomonas</taxon>
    </lineage>
</organism>
<dbReference type="EMBL" id="CP060697">
    <property type="protein sequence ID" value="QNM84130.1"/>
    <property type="molecule type" value="Genomic_DNA"/>
</dbReference>
<dbReference type="KEGG" id="ssau:H8M03_07030"/>
<reference evidence="2 3" key="1">
    <citation type="submission" date="2020-08" db="EMBL/GenBank/DDBJ databases">
        <title>Sphingomonas sp. sand1-3 16S ribosomal RNA gene Genome sequencing and assembly.</title>
        <authorList>
            <person name="Kang M."/>
        </authorList>
    </citation>
    <scope>NUCLEOTIDE SEQUENCE [LARGE SCALE GENOMIC DNA]</scope>
    <source>
        <strain evidence="3">sand1-3</strain>
    </source>
</reference>
<dbReference type="RefSeq" id="WP_187481084.1">
    <property type="nucleotide sequence ID" value="NZ_CP060697.1"/>
</dbReference>
<dbReference type="Proteomes" id="UP000515861">
    <property type="component" value="Chromosome"/>
</dbReference>
<proteinExistence type="predicted"/>
<keyword evidence="3" id="KW-1185">Reference proteome</keyword>
<feature type="compositionally biased region" description="Basic and acidic residues" evidence="1">
    <location>
        <begin position="14"/>
        <end position="27"/>
    </location>
</feature>
<name>A0A7G9L681_9SPHN</name>
<feature type="region of interest" description="Disordered" evidence="1">
    <location>
        <begin position="1"/>
        <end position="49"/>
    </location>
</feature>
<accession>A0A7G9L681</accession>
<evidence type="ECO:0000256" key="1">
    <source>
        <dbReference type="SAM" id="MobiDB-lite"/>
    </source>
</evidence>
<gene>
    <name evidence="2" type="ORF">H8M03_07030</name>
</gene>
<evidence type="ECO:0000313" key="2">
    <source>
        <dbReference type="EMBL" id="QNM84130.1"/>
    </source>
</evidence>